<dbReference type="GO" id="GO:0015979">
    <property type="term" value="P:photosynthesis"/>
    <property type="evidence" value="ECO:0007669"/>
    <property type="project" value="UniProtKB-KW"/>
</dbReference>
<dbReference type="InterPro" id="IPR038255">
    <property type="entry name" value="PBS_linker_sf"/>
</dbReference>
<evidence type="ECO:0000256" key="21">
    <source>
        <dbReference type="PROSITE-ProRule" id="PRU00775"/>
    </source>
</evidence>
<dbReference type="Pfam" id="PF00502">
    <property type="entry name" value="Phycobilisome"/>
    <property type="match status" value="2"/>
</dbReference>
<keyword evidence="10 21" id="KW-0605">Phycobilisome</keyword>
<sequence length="885" mass="101693">MSVKAISGSPLVCPQLFRTASMSAISQAEQQDRFLQLGELDQLIAFLNSGNKRLEVADILTKNANILVSKAADKIFVGGSPISYLERPQASFLSASKLDNQSNLQNLSGDIQNNLTEIFSSPFSTSDSLPAGFKPISIVRYGTNRMKKSLRDLDWFLRYLTYAIVAGDPNILSVNIRGLRDLIDNACSSAAAIVALREMRKIALSIFNEDIQAQELVKKYFDIIISEFDQSALTDKLRRRPSGDLQGLRLPQIYTKSSMLKQRFVMKTSLSSAEKSNVIKACYRQIFQRDISKAYGLNFKDLESQVKNGILSIKEFVRYLGKSYVYRKQFVQPFVNSRVIELAFRNFLGRGISSLEEFKKYFAVLSSRGLDGLIDSIVNSTEYADYFGEETVPYLRGLGEEAQEARNWGVQIELLNYSTVFRKIPQFVTLFSDYKSNLPDQHPYGLSNDPLLIQFGAIFAKNSVNLRKKSSPFGKDTRRILPKIGPGIYSQISSPNLRSKFSGSLGPKIFQLHMSSNIDNLQLNQVQLAKNIEQVIRAVYLRVFGRFVYQSEQITIKKFEDLFRDHQISVREFICELTKSTVFRSLYWDNLYICKSIEYIHNRLIGRPTYGRQEINKYFDIAYKQGYYKMIDAIINSLEYIETFGENIVPYERYITPYELACRNLRFSNKQYNMNFFSELSQQKRFDFQFVQKGSIRKKIQQGVNIKRDQTVIFKVDSSMDTSNMLQILRAIYRQIFERDLNSFIIGNEFFNLEKAFINKQITVKQLIEKLGSSSLYAKEFYQPYPNTKVIELGTKHFLGRAPNNQAEIRYYNQILASQGLFYFISALVNSKEYDIIFGMNTVPYRRFPTLPAANFPNTEKLYNRLTKQSMSIIVPSFTSISGNQ</sequence>
<dbReference type="InterPro" id="IPR012128">
    <property type="entry name" value="Phycobilisome_asu/bsu"/>
</dbReference>
<evidence type="ECO:0000256" key="10">
    <source>
        <dbReference type="ARBA" id="ARBA00022738"/>
    </source>
</evidence>
<keyword evidence="16" id="KW-0089">Bile pigment</keyword>
<keyword evidence="9" id="KW-0677">Repeat</keyword>
<dbReference type="PANTHER" id="PTHR34011">
    <property type="entry name" value="PHYCOBILISOME 32.1 KDA LINKER POLYPEPTIDE, PHYCOCYANIN-ASSOCIATED, ROD 2-RELATED"/>
    <property type="match status" value="1"/>
</dbReference>
<dbReference type="Gene3D" id="1.10.490.20">
    <property type="entry name" value="Phycocyanins"/>
    <property type="match status" value="1"/>
</dbReference>
<reference evidence="23" key="1">
    <citation type="submission" date="2024-06" db="EMBL/GenBank/DDBJ databases">
        <title>The complete plastid genome and phylogenetic analysis of Gracilaria hainanensis.</title>
        <authorList>
            <person name="Tan H."/>
            <person name="Li N."/>
        </authorList>
    </citation>
    <scope>NUCLEOTIDE SEQUENCE</scope>
</reference>
<evidence type="ECO:0000256" key="15">
    <source>
        <dbReference type="ARBA" id="ARBA00023239"/>
    </source>
</evidence>
<keyword evidence="11" id="KW-0249">Electron transport</keyword>
<feature type="domain" description="PBS-linker" evidence="22">
    <location>
        <begin position="501"/>
        <end position="680"/>
    </location>
</feature>
<keyword evidence="4" id="KW-0813">Transport</keyword>
<evidence type="ECO:0000256" key="19">
    <source>
        <dbReference type="ARBA" id="ARBA00031629"/>
    </source>
</evidence>
<dbReference type="AlphaFoldDB" id="A0AAU7YPD6"/>
<geneLocation type="chloroplast" evidence="23"/>
<keyword evidence="15" id="KW-0456">Lyase</keyword>
<dbReference type="GO" id="GO:0009535">
    <property type="term" value="C:chloroplast thylakoid membrane"/>
    <property type="evidence" value="ECO:0007669"/>
    <property type="project" value="UniProtKB-SubCell"/>
</dbReference>
<dbReference type="GO" id="GO:0030089">
    <property type="term" value="C:phycobilisome"/>
    <property type="evidence" value="ECO:0007669"/>
    <property type="project" value="UniProtKB-UniRule"/>
</dbReference>
<evidence type="ECO:0000256" key="18">
    <source>
        <dbReference type="ARBA" id="ARBA00029643"/>
    </source>
</evidence>
<dbReference type="InterPro" id="IPR001297">
    <property type="entry name" value="PBS_linker_dom"/>
</dbReference>
<evidence type="ECO:0000256" key="3">
    <source>
        <dbReference type="ARBA" id="ARBA00018674"/>
    </source>
</evidence>
<dbReference type="GO" id="GO:0016829">
    <property type="term" value="F:lyase activity"/>
    <property type="evidence" value="ECO:0007669"/>
    <property type="project" value="UniProtKB-KW"/>
</dbReference>
<evidence type="ECO:0000256" key="13">
    <source>
        <dbReference type="ARBA" id="ARBA00023078"/>
    </source>
</evidence>
<protein>
    <recommendedName>
        <fullName evidence="3">Phycobiliprotein ApcE</fullName>
    </recommendedName>
    <alternativeName>
        <fullName evidence="20">Anchor polypeptide</fullName>
    </alternativeName>
    <alternativeName>
        <fullName evidence="19">PBS-anchor protein</fullName>
    </alternativeName>
    <alternativeName>
        <fullName evidence="18">Phycobilisome linker polypeptide</fullName>
    </alternativeName>
</protein>
<keyword evidence="8 23" id="KW-0934">Plastid</keyword>
<comment type="subcellular location">
    <subcellularLocation>
        <location evidence="1">Plastid</location>
        <location evidence="1">Chloroplast thylakoid membrane</location>
        <topology evidence="1">Peripheral membrane protein</topology>
        <orientation evidence="1">Stromal side</orientation>
    </subcellularLocation>
</comment>
<accession>A0AAU7YPD6</accession>
<keyword evidence="6" id="KW-0602">Photosynthesis</keyword>
<comment type="similarity">
    <text evidence="21">Belongs to the phycobilisome linker protein family.</text>
</comment>
<evidence type="ECO:0000256" key="12">
    <source>
        <dbReference type="ARBA" id="ARBA00022991"/>
    </source>
</evidence>
<evidence type="ECO:0000256" key="20">
    <source>
        <dbReference type="ARBA" id="ARBA00033322"/>
    </source>
</evidence>
<dbReference type="EMBL" id="PP942170">
    <property type="protein sequence ID" value="XCA55506.1"/>
    <property type="molecule type" value="Genomic_DNA"/>
</dbReference>
<evidence type="ECO:0000256" key="8">
    <source>
        <dbReference type="ARBA" id="ARBA00022640"/>
    </source>
</evidence>
<evidence type="ECO:0000259" key="22">
    <source>
        <dbReference type="PROSITE" id="PS51445"/>
    </source>
</evidence>
<dbReference type="PROSITE" id="PS51445">
    <property type="entry name" value="PBS_LINKER"/>
    <property type="match status" value="3"/>
</dbReference>
<dbReference type="SUPFAM" id="SSF46458">
    <property type="entry name" value="Globin-like"/>
    <property type="match status" value="1"/>
</dbReference>
<keyword evidence="7" id="KW-0042">Antenna complex</keyword>
<feature type="domain" description="PBS-linker" evidence="22">
    <location>
        <begin position="694"/>
        <end position="871"/>
    </location>
</feature>
<evidence type="ECO:0000256" key="16">
    <source>
        <dbReference type="ARBA" id="ARBA00023307"/>
    </source>
</evidence>
<proteinExistence type="inferred from homology"/>
<evidence type="ECO:0000256" key="14">
    <source>
        <dbReference type="ARBA" id="ARBA00023136"/>
    </source>
</evidence>
<organism evidence="23">
    <name type="scientific">Gracilaria hainanensis</name>
    <dbReference type="NCBI Taxonomy" id="2871843"/>
    <lineage>
        <taxon>Eukaryota</taxon>
        <taxon>Rhodophyta</taxon>
        <taxon>Florideophyceae</taxon>
        <taxon>Rhodymeniophycidae</taxon>
        <taxon>Gracilariales</taxon>
        <taxon>Gracilariaceae</taxon>
        <taxon>Gracilaria</taxon>
    </lineage>
</organism>
<name>A0AAU7YPD6_9FLOR</name>
<dbReference type="InterPro" id="IPR038719">
    <property type="entry name" value="Phycobilisome_asu/bsu_sf"/>
</dbReference>
<evidence type="ECO:0000256" key="5">
    <source>
        <dbReference type="ARBA" id="ARBA00022528"/>
    </source>
</evidence>
<evidence type="ECO:0000256" key="6">
    <source>
        <dbReference type="ARBA" id="ARBA00022531"/>
    </source>
</evidence>
<evidence type="ECO:0000256" key="7">
    <source>
        <dbReference type="ARBA" id="ARBA00022549"/>
    </source>
</evidence>
<keyword evidence="13" id="KW-0793">Thylakoid</keyword>
<keyword evidence="5 23" id="KW-0150">Chloroplast</keyword>
<dbReference type="InterPro" id="IPR009050">
    <property type="entry name" value="Globin-like_sf"/>
</dbReference>
<evidence type="ECO:0000256" key="11">
    <source>
        <dbReference type="ARBA" id="ARBA00022982"/>
    </source>
</evidence>
<evidence type="ECO:0000256" key="17">
    <source>
        <dbReference type="ARBA" id="ARBA00025203"/>
    </source>
</evidence>
<evidence type="ECO:0000313" key="23">
    <source>
        <dbReference type="EMBL" id="XCA55506.1"/>
    </source>
</evidence>
<evidence type="ECO:0000256" key="4">
    <source>
        <dbReference type="ARBA" id="ARBA00022448"/>
    </source>
</evidence>
<dbReference type="Pfam" id="PF00427">
    <property type="entry name" value="PBS_linker_poly"/>
    <property type="match status" value="3"/>
</dbReference>
<dbReference type="Gene3D" id="1.10.3130.20">
    <property type="entry name" value="Phycobilisome linker domain"/>
    <property type="match status" value="3"/>
</dbReference>
<keyword evidence="14" id="KW-0472">Membrane</keyword>
<gene>
    <name evidence="23" type="primary">apcE</name>
</gene>
<comment type="function">
    <text evidence="17">This protein is postulated to act both as terminal energy acceptor and as a linker polypeptide that stabilizes the phycobilisome architecture. May have intrinsic bilin lyase activity.</text>
</comment>
<evidence type="ECO:0000256" key="2">
    <source>
        <dbReference type="ARBA" id="ARBA00008182"/>
    </source>
</evidence>
<evidence type="ECO:0000256" key="1">
    <source>
        <dbReference type="ARBA" id="ARBA00004185"/>
    </source>
</evidence>
<dbReference type="PANTHER" id="PTHR34011:SF6">
    <property type="entry name" value="PHYCOBILIPROTEIN APCE"/>
    <property type="match status" value="1"/>
</dbReference>
<keyword evidence="12" id="KW-0157">Chromophore</keyword>
<comment type="similarity">
    <text evidence="2">Belongs to the phycobiliprotein family.</text>
</comment>
<evidence type="ECO:0000256" key="9">
    <source>
        <dbReference type="ARBA" id="ARBA00022737"/>
    </source>
</evidence>
<feature type="domain" description="PBS-linker" evidence="22">
    <location>
        <begin position="244"/>
        <end position="424"/>
    </location>
</feature>